<dbReference type="Pfam" id="PF14375">
    <property type="entry name" value="Cys_rich_CWC"/>
    <property type="match status" value="1"/>
</dbReference>
<dbReference type="InterPro" id="IPR032720">
    <property type="entry name" value="Cys_rich_CWC"/>
</dbReference>
<evidence type="ECO:0000313" key="1">
    <source>
        <dbReference type="EMBL" id="MEJ8826254.1"/>
    </source>
</evidence>
<protein>
    <submittedName>
        <fullName evidence="1">Cysteine-rich CWC family protein</fullName>
    </submittedName>
</protein>
<accession>A0ABU8W8B1</accession>
<reference evidence="1 2" key="1">
    <citation type="submission" date="2024-03" db="EMBL/GenBank/DDBJ databases">
        <title>Novel species of the genus Variovorax.</title>
        <authorList>
            <person name="Liu Q."/>
            <person name="Xin Y.-H."/>
        </authorList>
    </citation>
    <scope>NUCLEOTIDE SEQUENCE [LARGE SCALE GENOMIC DNA]</scope>
    <source>
        <strain evidence="1 2">KACC 18501</strain>
    </source>
</reference>
<name>A0ABU8W8B1_9BURK</name>
<keyword evidence="2" id="KW-1185">Reference proteome</keyword>
<sequence>MTAAAVPPDPSRCPLCGAANVCAMEIAHETGVAQPPCWCMSATFTKALLARVPADARGLACICAKCAAVAAALEETTRAS</sequence>
<dbReference type="Proteomes" id="UP001363010">
    <property type="component" value="Unassembled WGS sequence"/>
</dbReference>
<comment type="caution">
    <text evidence="1">The sequence shown here is derived from an EMBL/GenBank/DDBJ whole genome shotgun (WGS) entry which is preliminary data.</text>
</comment>
<evidence type="ECO:0000313" key="2">
    <source>
        <dbReference type="Proteomes" id="UP001363010"/>
    </source>
</evidence>
<gene>
    <name evidence="1" type="ORF">WKW80_30245</name>
</gene>
<organism evidence="1 2">
    <name type="scientific">Variovorax humicola</name>
    <dbReference type="NCBI Taxonomy" id="1769758"/>
    <lineage>
        <taxon>Bacteria</taxon>
        <taxon>Pseudomonadati</taxon>
        <taxon>Pseudomonadota</taxon>
        <taxon>Betaproteobacteria</taxon>
        <taxon>Burkholderiales</taxon>
        <taxon>Comamonadaceae</taxon>
        <taxon>Variovorax</taxon>
    </lineage>
</organism>
<dbReference type="RefSeq" id="WP_340367324.1">
    <property type="nucleotide sequence ID" value="NZ_JBBKZV010000031.1"/>
</dbReference>
<proteinExistence type="predicted"/>
<dbReference type="EMBL" id="JBBKZV010000031">
    <property type="protein sequence ID" value="MEJ8826254.1"/>
    <property type="molecule type" value="Genomic_DNA"/>
</dbReference>